<dbReference type="Gene3D" id="1.10.10.10">
    <property type="entry name" value="Winged helix-like DNA-binding domain superfamily/Winged helix DNA-binding domain"/>
    <property type="match status" value="1"/>
</dbReference>
<dbReference type="InterPro" id="IPR005471">
    <property type="entry name" value="Tscrpt_reg_IclR_N"/>
</dbReference>
<dbReference type="RefSeq" id="WP_221200355.1">
    <property type="nucleotide sequence ID" value="NZ_JACHWR010000014.1"/>
</dbReference>
<evidence type="ECO:0000313" key="4">
    <source>
        <dbReference type="Proteomes" id="UP000589626"/>
    </source>
</evidence>
<accession>A0A7W4W1M3</accession>
<dbReference type="GO" id="GO:0006355">
    <property type="term" value="P:regulation of DNA-templated transcription"/>
    <property type="evidence" value="ECO:0007669"/>
    <property type="project" value="InterPro"/>
</dbReference>
<sequence length="107" mass="12018">MKNRPSYAIESVDNALLLAQLLLLEGPMRVTDAAARLGVSPSTAHRLLAMLVYRDFAEQDADKRYRPGRLLHGSPRPPSRSRRCGRPPGRTCSAWSTAPTSRRTWWC</sequence>
<proteinExistence type="predicted"/>
<gene>
    <name evidence="3" type="ORF">FHU40_005490</name>
</gene>
<dbReference type="InterPro" id="IPR036388">
    <property type="entry name" value="WH-like_DNA-bd_sf"/>
</dbReference>
<dbReference type="Pfam" id="PF09339">
    <property type="entry name" value="HTH_IclR"/>
    <property type="match status" value="1"/>
</dbReference>
<dbReference type="SUPFAM" id="SSF46785">
    <property type="entry name" value="Winged helix' DNA-binding domain"/>
    <property type="match status" value="1"/>
</dbReference>
<evidence type="ECO:0000313" key="3">
    <source>
        <dbReference type="EMBL" id="MBB3045630.1"/>
    </source>
</evidence>
<dbReference type="EMBL" id="JACHWR010000014">
    <property type="protein sequence ID" value="MBB3045630.1"/>
    <property type="molecule type" value="Genomic_DNA"/>
</dbReference>
<evidence type="ECO:0000256" key="1">
    <source>
        <dbReference type="SAM" id="MobiDB-lite"/>
    </source>
</evidence>
<comment type="caution">
    <text evidence="3">The sequence shown here is derived from an EMBL/GenBank/DDBJ whole genome shotgun (WGS) entry which is preliminary data.</text>
</comment>
<reference evidence="3 4" key="1">
    <citation type="submission" date="2020-08" db="EMBL/GenBank/DDBJ databases">
        <title>Sequencing the genomes of 1000 actinobacteria strains.</title>
        <authorList>
            <person name="Klenk H.-P."/>
        </authorList>
    </citation>
    <scope>NUCLEOTIDE SEQUENCE [LARGE SCALE GENOMIC DNA]</scope>
    <source>
        <strain evidence="3 4">DSM 105498</strain>
    </source>
</reference>
<feature type="compositionally biased region" description="Polar residues" evidence="1">
    <location>
        <begin position="93"/>
        <end position="107"/>
    </location>
</feature>
<keyword evidence="4" id="KW-1185">Reference proteome</keyword>
<dbReference type="InterPro" id="IPR036390">
    <property type="entry name" value="WH_DNA-bd_sf"/>
</dbReference>
<name>A0A7W4W1M3_9ACTN</name>
<organism evidence="3 4">
    <name type="scientific">Nocardioides soli</name>
    <dbReference type="NCBI Taxonomy" id="1036020"/>
    <lineage>
        <taxon>Bacteria</taxon>
        <taxon>Bacillati</taxon>
        <taxon>Actinomycetota</taxon>
        <taxon>Actinomycetes</taxon>
        <taxon>Propionibacteriales</taxon>
        <taxon>Nocardioidaceae</taxon>
        <taxon>Nocardioides</taxon>
    </lineage>
</organism>
<protein>
    <submittedName>
        <fullName evidence="3">Putative ArsR family transcriptional regulator</fullName>
    </submittedName>
</protein>
<dbReference type="AlphaFoldDB" id="A0A7W4W1M3"/>
<dbReference type="Proteomes" id="UP000589626">
    <property type="component" value="Unassembled WGS sequence"/>
</dbReference>
<dbReference type="PROSITE" id="PS51077">
    <property type="entry name" value="HTH_ICLR"/>
    <property type="match status" value="1"/>
</dbReference>
<feature type="domain" description="HTH iclR-type" evidence="2">
    <location>
        <begin position="9"/>
        <end position="69"/>
    </location>
</feature>
<feature type="region of interest" description="Disordered" evidence="1">
    <location>
        <begin position="64"/>
        <end position="107"/>
    </location>
</feature>
<evidence type="ECO:0000259" key="2">
    <source>
        <dbReference type="PROSITE" id="PS51077"/>
    </source>
</evidence>
<dbReference type="GO" id="GO:0003677">
    <property type="term" value="F:DNA binding"/>
    <property type="evidence" value="ECO:0007669"/>
    <property type="project" value="InterPro"/>
</dbReference>